<dbReference type="Pfam" id="PF00170">
    <property type="entry name" value="bZIP_1"/>
    <property type="match status" value="1"/>
</dbReference>
<evidence type="ECO:0000313" key="11">
    <source>
        <dbReference type="Proteomes" id="UP000092600"/>
    </source>
</evidence>
<dbReference type="PROSITE" id="PS50217">
    <property type="entry name" value="BZIP"/>
    <property type="match status" value="1"/>
</dbReference>
<evidence type="ECO:0000256" key="5">
    <source>
        <dbReference type="ARBA" id="ARBA00023163"/>
    </source>
</evidence>
<dbReference type="PANTHER" id="PTHR45693:SF13">
    <property type="entry name" value="TRANSCRIPTION FACTOR TGA10"/>
    <property type="match status" value="1"/>
</dbReference>
<evidence type="ECO:0000256" key="6">
    <source>
        <dbReference type="ARBA" id="ARBA00023242"/>
    </source>
</evidence>
<sequence length="119" mass="13089">MHVEPSNSKREGNNGKATVSNSDQEGPKTPDPKTLRRLAQNREAARKSRLRKKAYIQQLESSRIRLSQIEQELQRSRAQGVLFGGCASGGLLGEQGLPTSMGGLSSGTTYDHIYIDDFK</sequence>
<evidence type="ECO:0000259" key="9">
    <source>
        <dbReference type="PROSITE" id="PS50217"/>
    </source>
</evidence>
<dbReference type="AlphaFoldDB" id="A0A199VK86"/>
<keyword evidence="7" id="KW-0175">Coiled coil</keyword>
<dbReference type="PROSITE" id="PS00036">
    <property type="entry name" value="BZIP_BASIC"/>
    <property type="match status" value="1"/>
</dbReference>
<dbReference type="GO" id="GO:0003677">
    <property type="term" value="F:DNA binding"/>
    <property type="evidence" value="ECO:0007669"/>
    <property type="project" value="UniProtKB-KW"/>
</dbReference>
<evidence type="ECO:0000256" key="3">
    <source>
        <dbReference type="ARBA" id="ARBA00023015"/>
    </source>
</evidence>
<keyword evidence="6" id="KW-0539">Nucleus</keyword>
<reference evidence="10 11" key="1">
    <citation type="journal article" date="2016" name="DNA Res.">
        <title>The draft genome of MD-2 pineapple using hybrid error correction of long reads.</title>
        <authorList>
            <person name="Redwan R.M."/>
            <person name="Saidin A."/>
            <person name="Kumar S.V."/>
        </authorList>
    </citation>
    <scope>NUCLEOTIDE SEQUENCE [LARGE SCALE GENOMIC DNA]</scope>
    <source>
        <strain evidence="11">cv. MD2</strain>
        <tissue evidence="10">Leaf</tissue>
    </source>
</reference>
<dbReference type="FunFam" id="1.20.5.170:FF:000019">
    <property type="entry name" value="BZIP family transcription factor"/>
    <property type="match status" value="1"/>
</dbReference>
<dbReference type="STRING" id="4615.A0A199VK86"/>
<dbReference type="SMART" id="SM00338">
    <property type="entry name" value="BRLZ"/>
    <property type="match status" value="1"/>
</dbReference>
<protein>
    <submittedName>
        <fullName evidence="10">Transcription factor HBP-1b(C38)</fullName>
    </submittedName>
</protein>
<dbReference type="Proteomes" id="UP000092600">
    <property type="component" value="Unassembled WGS sequence"/>
</dbReference>
<proteinExistence type="inferred from homology"/>
<gene>
    <name evidence="10" type="ORF">ACMD2_15143</name>
</gene>
<feature type="compositionally biased region" description="Basic and acidic residues" evidence="8">
    <location>
        <begin position="1"/>
        <end position="13"/>
    </location>
</feature>
<comment type="subcellular location">
    <subcellularLocation>
        <location evidence="1">Nucleus</location>
    </subcellularLocation>
</comment>
<feature type="region of interest" description="Disordered" evidence="8">
    <location>
        <begin position="1"/>
        <end position="50"/>
    </location>
</feature>
<evidence type="ECO:0000256" key="2">
    <source>
        <dbReference type="ARBA" id="ARBA00007163"/>
    </source>
</evidence>
<keyword evidence="5" id="KW-0804">Transcription</keyword>
<keyword evidence="3" id="KW-0805">Transcription regulation</keyword>
<dbReference type="InterPro" id="IPR046347">
    <property type="entry name" value="bZIP_sf"/>
</dbReference>
<evidence type="ECO:0000313" key="10">
    <source>
        <dbReference type="EMBL" id="OAY77155.1"/>
    </source>
</evidence>
<evidence type="ECO:0000256" key="4">
    <source>
        <dbReference type="ARBA" id="ARBA00023125"/>
    </source>
</evidence>
<comment type="caution">
    <text evidence="10">The sequence shown here is derived from an EMBL/GenBank/DDBJ whole genome shotgun (WGS) entry which is preliminary data.</text>
</comment>
<dbReference type="InterPro" id="IPR004827">
    <property type="entry name" value="bZIP"/>
</dbReference>
<dbReference type="SUPFAM" id="SSF57959">
    <property type="entry name" value="Leucine zipper domain"/>
    <property type="match status" value="1"/>
</dbReference>
<feature type="compositionally biased region" description="Basic and acidic residues" evidence="8">
    <location>
        <begin position="25"/>
        <end position="34"/>
    </location>
</feature>
<accession>A0A199VK86</accession>
<feature type="compositionally biased region" description="Polar residues" evidence="8">
    <location>
        <begin position="15"/>
        <end position="24"/>
    </location>
</feature>
<evidence type="ECO:0000256" key="8">
    <source>
        <dbReference type="SAM" id="MobiDB-lite"/>
    </source>
</evidence>
<dbReference type="GO" id="GO:0005634">
    <property type="term" value="C:nucleus"/>
    <property type="evidence" value="ECO:0007669"/>
    <property type="project" value="UniProtKB-SubCell"/>
</dbReference>
<evidence type="ECO:0000256" key="1">
    <source>
        <dbReference type="ARBA" id="ARBA00004123"/>
    </source>
</evidence>
<dbReference type="EMBL" id="LSRQ01001599">
    <property type="protein sequence ID" value="OAY77155.1"/>
    <property type="molecule type" value="Genomic_DNA"/>
</dbReference>
<dbReference type="Gene3D" id="1.20.5.170">
    <property type="match status" value="1"/>
</dbReference>
<feature type="domain" description="BZIP" evidence="9">
    <location>
        <begin position="31"/>
        <end position="75"/>
    </location>
</feature>
<name>A0A199VK86_ANACO</name>
<dbReference type="GO" id="GO:0003700">
    <property type="term" value="F:DNA-binding transcription factor activity"/>
    <property type="evidence" value="ECO:0007669"/>
    <property type="project" value="InterPro"/>
</dbReference>
<feature type="coiled-coil region" evidence="7">
    <location>
        <begin position="52"/>
        <end position="79"/>
    </location>
</feature>
<evidence type="ECO:0000256" key="7">
    <source>
        <dbReference type="SAM" id="Coils"/>
    </source>
</evidence>
<comment type="similarity">
    <text evidence="2">Belongs to the bZIP family.</text>
</comment>
<dbReference type="PANTHER" id="PTHR45693">
    <property type="entry name" value="TRANSCRIPTION FACTOR TGA9"/>
    <property type="match status" value="1"/>
</dbReference>
<keyword evidence="4" id="KW-0238">DNA-binding</keyword>
<organism evidence="10 11">
    <name type="scientific">Ananas comosus</name>
    <name type="common">Pineapple</name>
    <name type="synonym">Ananas ananas</name>
    <dbReference type="NCBI Taxonomy" id="4615"/>
    <lineage>
        <taxon>Eukaryota</taxon>
        <taxon>Viridiplantae</taxon>
        <taxon>Streptophyta</taxon>
        <taxon>Embryophyta</taxon>
        <taxon>Tracheophyta</taxon>
        <taxon>Spermatophyta</taxon>
        <taxon>Magnoliopsida</taxon>
        <taxon>Liliopsida</taxon>
        <taxon>Poales</taxon>
        <taxon>Bromeliaceae</taxon>
        <taxon>Bromelioideae</taxon>
        <taxon>Ananas</taxon>
    </lineage>
</organism>